<dbReference type="InterPro" id="IPR023614">
    <property type="entry name" value="Porin_dom_sf"/>
</dbReference>
<sequence length="392" mass="44275">MNYKRQPTFFSTAFCFFLGLLITKTSIAQIPGDSSAIKSQADSALLKQIEEQMQSNNQPVTAAQPRSSLSFNPDIGVIGDFGASYFSKGPKNFDLYLNETEVSLQAVVDPYARADFFVSFARDPVTGKYGVEIEEGYLTTLSLPAQLQLKAGKFREAVGRINPTHPHALPFIDLPNAYVNYFGEGGLNDEGVSLSWLVPNKAFYQELVFQTTAGASESPSFMRSEGNHFIYLGHLKNFFTLDDNNTLELGLTGISGPNDSSRITNMAAADLTYKWKPVQMNTYRSLTWQSEFYYSHANYTENTSMSSFGLYSFLEYQIAKRWFLTGRYDYAQKPYNKSLKEQAYSLTAGWYATEFSKLEFEGKTTDDNTEARFYQAWLRWIFVIGAHGAHQY</sequence>
<dbReference type="EMBL" id="CP042435">
    <property type="protein sequence ID" value="QEC67463.1"/>
    <property type="molecule type" value="Genomic_DNA"/>
</dbReference>
<dbReference type="OrthoDB" id="9788733at2"/>
<proteinExistence type="predicted"/>
<reference evidence="2 3" key="1">
    <citation type="journal article" date="2016" name="Int. J. Syst. Evol. Microbiol.">
        <title>Panacibacter ginsenosidivorans gen. nov., sp. nov., with ginsenoside converting activity isolated from soil of a ginseng field.</title>
        <authorList>
            <person name="Siddiqi M.Z."/>
            <person name="Muhammad Shafi S."/>
            <person name="Choi K.D."/>
            <person name="Im W.T."/>
        </authorList>
    </citation>
    <scope>NUCLEOTIDE SEQUENCE [LARGE SCALE GENOMIC DNA]</scope>
    <source>
        <strain evidence="2 3">Gsoil1550</strain>
    </source>
</reference>
<evidence type="ECO:0000256" key="1">
    <source>
        <dbReference type="SAM" id="SignalP"/>
    </source>
</evidence>
<dbReference type="Gene3D" id="2.40.160.10">
    <property type="entry name" value="Porin"/>
    <property type="match status" value="1"/>
</dbReference>
<dbReference type="AlphaFoldDB" id="A0A5B8V967"/>
<feature type="chain" id="PRO_5022737833" description="DUF3570 domain-containing protein" evidence="1">
    <location>
        <begin position="29"/>
        <end position="392"/>
    </location>
</feature>
<feature type="signal peptide" evidence="1">
    <location>
        <begin position="1"/>
        <end position="28"/>
    </location>
</feature>
<organism evidence="2 3">
    <name type="scientific">Panacibacter ginsenosidivorans</name>
    <dbReference type="NCBI Taxonomy" id="1813871"/>
    <lineage>
        <taxon>Bacteria</taxon>
        <taxon>Pseudomonadati</taxon>
        <taxon>Bacteroidota</taxon>
        <taxon>Chitinophagia</taxon>
        <taxon>Chitinophagales</taxon>
        <taxon>Chitinophagaceae</taxon>
        <taxon>Panacibacter</taxon>
    </lineage>
</organism>
<dbReference type="RefSeq" id="WP_147189270.1">
    <property type="nucleotide sequence ID" value="NZ_CP042435.1"/>
</dbReference>
<dbReference type="KEGG" id="pgin:FRZ67_09205"/>
<accession>A0A5B8V967</accession>
<evidence type="ECO:0000313" key="2">
    <source>
        <dbReference type="EMBL" id="QEC67463.1"/>
    </source>
</evidence>
<keyword evidence="1" id="KW-0732">Signal</keyword>
<keyword evidence="3" id="KW-1185">Reference proteome</keyword>
<evidence type="ECO:0000313" key="3">
    <source>
        <dbReference type="Proteomes" id="UP000321533"/>
    </source>
</evidence>
<protein>
    <recommendedName>
        <fullName evidence="4">DUF3570 domain-containing protein</fullName>
    </recommendedName>
</protein>
<dbReference type="Proteomes" id="UP000321533">
    <property type="component" value="Chromosome"/>
</dbReference>
<name>A0A5B8V967_9BACT</name>
<gene>
    <name evidence="2" type="ORF">FRZ67_09205</name>
</gene>
<evidence type="ECO:0008006" key="4">
    <source>
        <dbReference type="Google" id="ProtNLM"/>
    </source>
</evidence>